<dbReference type="OrthoDB" id="7854646at2"/>
<keyword evidence="1" id="KW-0472">Membrane</keyword>
<evidence type="ECO:0000256" key="1">
    <source>
        <dbReference type="SAM" id="Phobius"/>
    </source>
</evidence>
<evidence type="ECO:0000259" key="2">
    <source>
        <dbReference type="Pfam" id="PF07331"/>
    </source>
</evidence>
<accession>A0A1I0P087</accession>
<dbReference type="Pfam" id="PF07331">
    <property type="entry name" value="TctB"/>
    <property type="match status" value="1"/>
</dbReference>
<dbReference type="AlphaFoldDB" id="A0A1I0P087"/>
<sequence>MLLNRHLIFLYVTLAVSVGYLISALRLGAPTSESGLTPSFFPILLGATSITFSCILIVQKLRSEPEEKRQSEPANYTHLWVVVAIFAYITAFKTVGYFISSGLFVFVLIVIFSSFEKFLVKAAISAAVVVVAYVTFQQLFGVRLPTLWG</sequence>
<feature type="domain" description="DUF1468" evidence="2">
    <location>
        <begin position="12"/>
        <end position="145"/>
    </location>
</feature>
<protein>
    <submittedName>
        <fullName evidence="3">Putative tricarboxylic transport membrane protein</fullName>
    </submittedName>
</protein>
<dbReference type="EMBL" id="FOJB01000001">
    <property type="protein sequence ID" value="SEW07317.1"/>
    <property type="molecule type" value="Genomic_DNA"/>
</dbReference>
<feature type="transmembrane region" description="Helical" evidence="1">
    <location>
        <begin position="118"/>
        <end position="136"/>
    </location>
</feature>
<keyword evidence="4" id="KW-1185">Reference proteome</keyword>
<feature type="transmembrane region" description="Helical" evidence="1">
    <location>
        <begin position="7"/>
        <end position="27"/>
    </location>
</feature>
<keyword evidence="1" id="KW-1133">Transmembrane helix</keyword>
<proteinExistence type="predicted"/>
<organism evidence="3 4">
    <name type="scientific">Aliiroseovarius sediminilitoris</name>
    <dbReference type="NCBI Taxonomy" id="1173584"/>
    <lineage>
        <taxon>Bacteria</taxon>
        <taxon>Pseudomonadati</taxon>
        <taxon>Pseudomonadota</taxon>
        <taxon>Alphaproteobacteria</taxon>
        <taxon>Rhodobacterales</taxon>
        <taxon>Paracoccaceae</taxon>
        <taxon>Aliiroseovarius</taxon>
    </lineage>
</organism>
<keyword evidence="1" id="KW-0812">Transmembrane</keyword>
<name>A0A1I0P087_9RHOB</name>
<dbReference type="Proteomes" id="UP000199650">
    <property type="component" value="Unassembled WGS sequence"/>
</dbReference>
<reference evidence="3 4" key="1">
    <citation type="submission" date="2016-10" db="EMBL/GenBank/DDBJ databases">
        <authorList>
            <person name="de Groot N.N."/>
        </authorList>
    </citation>
    <scope>NUCLEOTIDE SEQUENCE [LARGE SCALE GENOMIC DNA]</scope>
    <source>
        <strain evidence="3 4">DSM 29439</strain>
    </source>
</reference>
<dbReference type="STRING" id="1173584.SAMN05444851_1229"/>
<gene>
    <name evidence="3" type="ORF">SAMN05444851_1229</name>
</gene>
<evidence type="ECO:0000313" key="3">
    <source>
        <dbReference type="EMBL" id="SEW07317.1"/>
    </source>
</evidence>
<feature type="transmembrane region" description="Helical" evidence="1">
    <location>
        <begin position="79"/>
        <end position="112"/>
    </location>
</feature>
<evidence type="ECO:0000313" key="4">
    <source>
        <dbReference type="Proteomes" id="UP000199650"/>
    </source>
</evidence>
<dbReference type="InterPro" id="IPR009936">
    <property type="entry name" value="DUF1468"/>
</dbReference>
<feature type="transmembrane region" description="Helical" evidence="1">
    <location>
        <begin position="39"/>
        <end position="58"/>
    </location>
</feature>